<feature type="domain" description="C3H1-type" evidence="11">
    <location>
        <begin position="632"/>
        <end position="657"/>
    </location>
</feature>
<keyword evidence="6 9" id="KW-0863">Zinc-finger</keyword>
<dbReference type="Proteomes" id="UP001516400">
    <property type="component" value="Unassembled WGS sequence"/>
</dbReference>
<dbReference type="Pfam" id="PF14608">
    <property type="entry name" value="zf-CCCH_2"/>
    <property type="match status" value="5"/>
</dbReference>
<reference evidence="12 13" key="1">
    <citation type="journal article" date="2021" name="BMC Biol.">
        <title>Horizontally acquired antibacterial genes associated with adaptive radiation of ladybird beetles.</title>
        <authorList>
            <person name="Li H.S."/>
            <person name="Tang X.F."/>
            <person name="Huang Y.H."/>
            <person name="Xu Z.Y."/>
            <person name="Chen M.L."/>
            <person name="Du X.Y."/>
            <person name="Qiu B.Y."/>
            <person name="Chen P.T."/>
            <person name="Zhang W."/>
            <person name="Slipinski A."/>
            <person name="Escalona H.E."/>
            <person name="Waterhouse R.M."/>
            <person name="Zwick A."/>
            <person name="Pang H."/>
        </authorList>
    </citation>
    <scope>NUCLEOTIDE SEQUENCE [LARGE SCALE GENOMIC DNA]</scope>
    <source>
        <strain evidence="12">SYSU2018</strain>
    </source>
</reference>
<keyword evidence="13" id="KW-1185">Reference proteome</keyword>
<protein>
    <recommendedName>
        <fullName evidence="3">Zinc finger CCCH domain-containing protein 14</fullName>
    </recommendedName>
</protein>
<feature type="zinc finger region" description="C3H1-type" evidence="9">
    <location>
        <begin position="632"/>
        <end position="657"/>
    </location>
</feature>
<evidence type="ECO:0000256" key="7">
    <source>
        <dbReference type="ARBA" id="ARBA00022833"/>
    </source>
</evidence>
<keyword evidence="7 9" id="KW-0862">Zinc</keyword>
<dbReference type="InterPro" id="IPR040366">
    <property type="entry name" value="Nab2/ZC3H14"/>
</dbReference>
<comment type="subcellular location">
    <subcellularLocation>
        <location evidence="1">Nucleus</location>
    </subcellularLocation>
</comment>
<dbReference type="PROSITE" id="PS50103">
    <property type="entry name" value="ZF_C3H1"/>
    <property type="match status" value="1"/>
</dbReference>
<evidence type="ECO:0000313" key="12">
    <source>
        <dbReference type="EMBL" id="KAL3265442.1"/>
    </source>
</evidence>
<dbReference type="GO" id="GO:0005634">
    <property type="term" value="C:nucleus"/>
    <property type="evidence" value="ECO:0007669"/>
    <property type="project" value="UniProtKB-SubCell"/>
</dbReference>
<evidence type="ECO:0000259" key="11">
    <source>
        <dbReference type="PROSITE" id="PS50103"/>
    </source>
</evidence>
<dbReference type="AlphaFoldDB" id="A0ABD2MGH6"/>
<evidence type="ECO:0000256" key="9">
    <source>
        <dbReference type="PROSITE-ProRule" id="PRU00723"/>
    </source>
</evidence>
<evidence type="ECO:0000256" key="4">
    <source>
        <dbReference type="ARBA" id="ARBA00022723"/>
    </source>
</evidence>
<feature type="region of interest" description="Disordered" evidence="10">
    <location>
        <begin position="453"/>
        <end position="499"/>
    </location>
</feature>
<evidence type="ECO:0000256" key="8">
    <source>
        <dbReference type="ARBA" id="ARBA00023242"/>
    </source>
</evidence>
<feature type="region of interest" description="Disordered" evidence="10">
    <location>
        <begin position="274"/>
        <end position="344"/>
    </location>
</feature>
<keyword evidence="5" id="KW-0677">Repeat</keyword>
<proteinExistence type="inferred from homology"/>
<sequence length="808" mass="92145">MVDMGAEVGQKMRSAIKAKLTELDCYVDDELPDYIMVMVANKRTKSQMNEDLNLFLNTKTSTFVDWLHIVLKKLKEVTVTNLEVYKKAAKRKSSGLSNVKVKREKKIKKEKIKEDDSVVKQEMENPVVKSLTDDLPLNVKSLSETRKIILMSNNSVDGNFNIPSISEVDHSNVKELQEIEQQIKSVKSRLGLKIEEDVEEAELRKLVEESRKKGIDTDAARKVLNSGLDILSNGRVSEVDTSKIQVLPETEALNTEQKNGGDCVSRKREHVRITFSKNDFQTPPRSPPRKKSVLDRLGKYGDVKDSSLFGKSDREERYHERRHSSPEDKRDRREDERSYSSRSEVRVRREGVKEFLGNRDSERLNKDRRSRDDLRKNLSRTGSSDILRKDIKKRLGISSKVTVPQIDPQLLEDTFKKREVVSVVKVKPRILPPNIQQANKNLLLKAVADAQKSVAQSKSVGTKSDSYSSKYEKTNDKNSPERFHTKHYSSKRDNTNVKRISLKEKEKLKQFLSSHKSLNEGSSDEKDDENQEYIPKPIKRTLSNVEYIPSSMNNVQDEASNDGSNKKQKFIVTLDGVQKNDIIGKLSVKERLHGRKTPSPIIFENSAVAKSAAVETDKSIPNQLPIVSAPSTKIRERCKYFPSCRNGENCEFYHPSRNCEQFPFCKFGDQCLYLHPNCKFGTSCTRRDCPYSHIGGLKQTVSRSSLPVVPAKIQAQPLQTCKFFPKCSNINCSFYHPKPCKFGKYCKNQSVCNYVHNTLPKKVVLLGDLSELCNKCKTIVENSLTDPRNRMSNYCYVLCLMKIAILSK</sequence>
<evidence type="ECO:0000256" key="5">
    <source>
        <dbReference type="ARBA" id="ARBA00022737"/>
    </source>
</evidence>
<evidence type="ECO:0000256" key="6">
    <source>
        <dbReference type="ARBA" id="ARBA00022771"/>
    </source>
</evidence>
<feature type="compositionally biased region" description="Basic and acidic residues" evidence="10">
    <location>
        <begin position="470"/>
        <end position="483"/>
    </location>
</feature>
<dbReference type="SMART" id="SM00356">
    <property type="entry name" value="ZnF_C3H1"/>
    <property type="match status" value="3"/>
</dbReference>
<organism evidence="12 13">
    <name type="scientific">Cryptolaemus montrouzieri</name>
    <dbReference type="NCBI Taxonomy" id="559131"/>
    <lineage>
        <taxon>Eukaryota</taxon>
        <taxon>Metazoa</taxon>
        <taxon>Ecdysozoa</taxon>
        <taxon>Arthropoda</taxon>
        <taxon>Hexapoda</taxon>
        <taxon>Insecta</taxon>
        <taxon>Pterygota</taxon>
        <taxon>Neoptera</taxon>
        <taxon>Endopterygota</taxon>
        <taxon>Coleoptera</taxon>
        <taxon>Polyphaga</taxon>
        <taxon>Cucujiformia</taxon>
        <taxon>Coccinelloidea</taxon>
        <taxon>Coccinellidae</taxon>
        <taxon>Scymninae</taxon>
        <taxon>Scymnini</taxon>
        <taxon>Cryptolaemus</taxon>
    </lineage>
</organism>
<dbReference type="PANTHER" id="PTHR14738">
    <property type="entry name" value="ZINC FINGER CCCH DOMAIN-CONTAINING PROTEIN 14"/>
    <property type="match status" value="1"/>
</dbReference>
<dbReference type="PANTHER" id="PTHR14738:SF29">
    <property type="entry name" value="ZINC FINGER CCCH DOMAIN-CONTAINING PROTEIN 14"/>
    <property type="match status" value="1"/>
</dbReference>
<evidence type="ECO:0000256" key="1">
    <source>
        <dbReference type="ARBA" id="ARBA00004123"/>
    </source>
</evidence>
<dbReference type="EMBL" id="JABFTP020000001">
    <property type="protein sequence ID" value="KAL3265442.1"/>
    <property type="molecule type" value="Genomic_DNA"/>
</dbReference>
<name>A0ABD2MGH6_9CUCU</name>
<dbReference type="GO" id="GO:0008270">
    <property type="term" value="F:zinc ion binding"/>
    <property type="evidence" value="ECO:0007669"/>
    <property type="project" value="UniProtKB-KW"/>
</dbReference>
<feature type="compositionally biased region" description="Polar residues" evidence="10">
    <location>
        <begin position="511"/>
        <end position="521"/>
    </location>
</feature>
<comment type="caution">
    <text evidence="12">The sequence shown here is derived from an EMBL/GenBank/DDBJ whole genome shotgun (WGS) entry which is preliminary data.</text>
</comment>
<gene>
    <name evidence="12" type="ORF">HHI36_009645</name>
</gene>
<feature type="compositionally biased region" description="Polar residues" evidence="10">
    <location>
        <begin position="453"/>
        <end position="469"/>
    </location>
</feature>
<evidence type="ECO:0000256" key="3">
    <source>
        <dbReference type="ARBA" id="ARBA00015071"/>
    </source>
</evidence>
<dbReference type="InterPro" id="IPR000571">
    <property type="entry name" value="Znf_CCCH"/>
</dbReference>
<dbReference type="Gene3D" id="4.10.1000.30">
    <property type="match status" value="2"/>
</dbReference>
<keyword evidence="8" id="KW-0539">Nucleus</keyword>
<keyword evidence="4 9" id="KW-0479">Metal-binding</keyword>
<evidence type="ECO:0000313" key="13">
    <source>
        <dbReference type="Proteomes" id="UP001516400"/>
    </source>
</evidence>
<comment type="similarity">
    <text evidence="2">Belongs to the ZC3H14 family.</text>
</comment>
<feature type="compositionally biased region" description="Basic and acidic residues" evidence="10">
    <location>
        <begin position="490"/>
        <end position="499"/>
    </location>
</feature>
<feature type="region of interest" description="Disordered" evidence="10">
    <location>
        <begin position="511"/>
        <end position="536"/>
    </location>
</feature>
<feature type="compositionally biased region" description="Basic and acidic residues" evidence="10">
    <location>
        <begin position="292"/>
        <end position="344"/>
    </location>
</feature>
<dbReference type="Gene3D" id="1.20.1390.10">
    <property type="entry name" value="PWI domain"/>
    <property type="match status" value="1"/>
</dbReference>
<accession>A0ABD2MGH6</accession>
<evidence type="ECO:0000256" key="2">
    <source>
        <dbReference type="ARBA" id="ARBA00008423"/>
    </source>
</evidence>
<evidence type="ECO:0000256" key="10">
    <source>
        <dbReference type="SAM" id="MobiDB-lite"/>
    </source>
</evidence>